<dbReference type="AlphaFoldDB" id="A0AAD5T101"/>
<accession>A0AAD5T101</accession>
<reference evidence="3" key="1">
    <citation type="submission" date="2020-05" db="EMBL/GenBank/DDBJ databases">
        <title>Phylogenomic resolution of chytrid fungi.</title>
        <authorList>
            <person name="Stajich J.E."/>
            <person name="Amses K."/>
            <person name="Simmons R."/>
            <person name="Seto K."/>
            <person name="Myers J."/>
            <person name="Bonds A."/>
            <person name="Quandt C.A."/>
            <person name="Barry K."/>
            <person name="Liu P."/>
            <person name="Grigoriev I."/>
            <person name="Longcore J.E."/>
            <person name="James T.Y."/>
        </authorList>
    </citation>
    <scope>NUCLEOTIDE SEQUENCE</scope>
    <source>
        <strain evidence="3">JEL0513</strain>
    </source>
</reference>
<keyword evidence="4" id="KW-1185">Reference proteome</keyword>
<proteinExistence type="predicted"/>
<evidence type="ECO:0000256" key="1">
    <source>
        <dbReference type="SAM" id="MobiDB-lite"/>
    </source>
</evidence>
<feature type="compositionally biased region" description="Polar residues" evidence="1">
    <location>
        <begin position="161"/>
        <end position="171"/>
    </location>
</feature>
<evidence type="ECO:0000313" key="4">
    <source>
        <dbReference type="Proteomes" id="UP001211907"/>
    </source>
</evidence>
<comment type="caution">
    <text evidence="3">The sequence shown here is derived from an EMBL/GenBank/DDBJ whole genome shotgun (WGS) entry which is preliminary data.</text>
</comment>
<protein>
    <submittedName>
        <fullName evidence="3">Uncharacterized protein</fullName>
    </submittedName>
</protein>
<evidence type="ECO:0000256" key="2">
    <source>
        <dbReference type="SAM" id="Phobius"/>
    </source>
</evidence>
<feature type="transmembrane region" description="Helical" evidence="2">
    <location>
        <begin position="130"/>
        <end position="151"/>
    </location>
</feature>
<evidence type="ECO:0000313" key="3">
    <source>
        <dbReference type="EMBL" id="KAJ3123346.1"/>
    </source>
</evidence>
<dbReference type="Proteomes" id="UP001211907">
    <property type="component" value="Unassembled WGS sequence"/>
</dbReference>
<organism evidence="3 4">
    <name type="scientific">Physocladia obscura</name>
    <dbReference type="NCBI Taxonomy" id="109957"/>
    <lineage>
        <taxon>Eukaryota</taxon>
        <taxon>Fungi</taxon>
        <taxon>Fungi incertae sedis</taxon>
        <taxon>Chytridiomycota</taxon>
        <taxon>Chytridiomycota incertae sedis</taxon>
        <taxon>Chytridiomycetes</taxon>
        <taxon>Chytridiales</taxon>
        <taxon>Chytriomycetaceae</taxon>
        <taxon>Physocladia</taxon>
    </lineage>
</organism>
<dbReference type="EMBL" id="JADGJH010000744">
    <property type="protein sequence ID" value="KAJ3123346.1"/>
    <property type="molecule type" value="Genomic_DNA"/>
</dbReference>
<keyword evidence="2" id="KW-0812">Transmembrane</keyword>
<gene>
    <name evidence="3" type="ORF">HK100_011643</name>
</gene>
<sequence>MAAPPGSGPPPQLACAPLGTANDTTHATCDTPFCTADDVATVCGSDQECAYLLAPLPTIPGQLPCNSDSVWYLLLAEYAPNNSLPLSSNTSTTVSVTSTLPTTTITTSSATTSSSLASTASSPSLTTTQIIIIVSAILASAAITVLLTVCVRKWNSKSKPITPATSVSPAINSKKPEQPDPQLTLQHQQLHQQPPQQYVQYAIYPTATNADSSADIFAGIPPPIAAANFVAGASRSRPAFLDDFFDEEDVVSDSTSTRTGEMRGAVFYSYPYPAGSDAPPPPPPAITTTPIPSNSLPVVGSAVNPQLRTLHAPNFLLNASPSVVLKAVPRHLSVIGPHSSIYTNNSSISVAGLAVTRPPTIVTIPNPHFAAASATTTAAATAAITTNTTADADAVADGNNATYELASAGSLVDDQTLLLKRFAGGVDDLRKAVSKHRQQG</sequence>
<name>A0AAD5T101_9FUNG</name>
<feature type="non-terminal residue" evidence="3">
    <location>
        <position position="440"/>
    </location>
</feature>
<feature type="region of interest" description="Disordered" evidence="1">
    <location>
        <begin position="161"/>
        <end position="191"/>
    </location>
</feature>
<keyword evidence="2" id="KW-0472">Membrane</keyword>
<feature type="compositionally biased region" description="Low complexity" evidence="1">
    <location>
        <begin position="180"/>
        <end position="191"/>
    </location>
</feature>
<keyword evidence="2" id="KW-1133">Transmembrane helix</keyword>